<dbReference type="CDD" id="cd03349">
    <property type="entry name" value="LbH_XAT"/>
    <property type="match status" value="1"/>
</dbReference>
<reference evidence="2 3" key="1">
    <citation type="submission" date="2023-02" db="EMBL/GenBank/DDBJ databases">
        <title>Whole genome sequenc of Paracoccus marcusii MBLB0836.</title>
        <authorList>
            <person name="Seo M.-J."/>
            <person name="Cho E.-S."/>
            <person name="Hwang C.Y."/>
        </authorList>
    </citation>
    <scope>NUCLEOTIDE SEQUENCE [LARGE SCALE GENOMIC DNA]</scope>
    <source>
        <strain evidence="2 3">MBLB0836</strain>
    </source>
</reference>
<proteinExistence type="inferred from homology"/>
<dbReference type="RefSeq" id="WP_273744056.1">
    <property type="nucleotide sequence ID" value="NZ_CP117466.1"/>
</dbReference>
<dbReference type="Pfam" id="PF00132">
    <property type="entry name" value="Hexapep"/>
    <property type="match status" value="1"/>
</dbReference>
<accession>A0ABY7UUF6</accession>
<dbReference type="Proteomes" id="UP001216899">
    <property type="component" value="Chromosome"/>
</dbReference>
<dbReference type="PANTHER" id="PTHR43300">
    <property type="entry name" value="ACETYLTRANSFERASE"/>
    <property type="match status" value="1"/>
</dbReference>
<protein>
    <submittedName>
        <fullName evidence="2">CatB-related O-acetyltransferase</fullName>
    </submittedName>
</protein>
<dbReference type="Gene3D" id="2.160.10.10">
    <property type="entry name" value="Hexapeptide repeat proteins"/>
    <property type="match status" value="1"/>
</dbReference>
<dbReference type="InterPro" id="IPR050179">
    <property type="entry name" value="Trans_hexapeptide_repeat"/>
</dbReference>
<name>A0ABY7UUF6_9RHOB</name>
<gene>
    <name evidence="2" type="ORF">PRL19_04755</name>
</gene>
<dbReference type="EMBL" id="CP117466">
    <property type="protein sequence ID" value="WDA13566.1"/>
    <property type="molecule type" value="Genomic_DNA"/>
</dbReference>
<dbReference type="InterPro" id="IPR001451">
    <property type="entry name" value="Hexapep"/>
</dbReference>
<keyword evidence="3" id="KW-1185">Reference proteome</keyword>
<dbReference type="InterPro" id="IPR011004">
    <property type="entry name" value="Trimer_LpxA-like_sf"/>
</dbReference>
<evidence type="ECO:0000313" key="3">
    <source>
        <dbReference type="Proteomes" id="UP001216899"/>
    </source>
</evidence>
<organism evidence="2 3">
    <name type="scientific">Paracoccus marcusii</name>
    <dbReference type="NCBI Taxonomy" id="59779"/>
    <lineage>
        <taxon>Bacteria</taxon>
        <taxon>Pseudomonadati</taxon>
        <taxon>Pseudomonadota</taxon>
        <taxon>Alphaproteobacteria</taxon>
        <taxon>Rhodobacterales</taxon>
        <taxon>Paracoccaceae</taxon>
        <taxon>Paracoccus</taxon>
    </lineage>
</organism>
<dbReference type="PANTHER" id="PTHR43300:SF11">
    <property type="entry name" value="ACETYLTRANSFERASE RV3034C-RELATED"/>
    <property type="match status" value="1"/>
</dbReference>
<sequence length="245" mass="26949">MHRIKLNPRIRHLMDDSNIHPNLGWDSIKAIAFDNTLQVSVWSRHSKPGPNVVALSSLGYMSYTNSPAVRIKTGAYCSIAPGSAVMGDAHPIDRVTTHPLTYGKFYQEAARKLGAVSMNMVSPFQGRPAPVILGDDVWIGGNVTFAGGVRIGTGAVVAARSVVTKDIPPYAIAGGVPARILRYRFPDDVITALQETRWWDYQLNDIAQFDFNDPMTFCATFMEKRDTIAPRRDKYVTAAELLALA</sequence>
<dbReference type="SUPFAM" id="SSF51161">
    <property type="entry name" value="Trimeric LpxA-like enzymes"/>
    <property type="match status" value="1"/>
</dbReference>
<evidence type="ECO:0000313" key="2">
    <source>
        <dbReference type="EMBL" id="WDA13566.1"/>
    </source>
</evidence>
<comment type="similarity">
    <text evidence="1">Belongs to the transferase hexapeptide repeat family.</text>
</comment>
<evidence type="ECO:0000256" key="1">
    <source>
        <dbReference type="ARBA" id="ARBA00007274"/>
    </source>
</evidence>